<dbReference type="HOGENOM" id="CLU_2281189_0_0_1"/>
<evidence type="ECO:0000313" key="2">
    <source>
        <dbReference type="Proteomes" id="UP000017836"/>
    </source>
</evidence>
<gene>
    <name evidence="1" type="ORF">AMTR_s00014p00212230</name>
</gene>
<reference evidence="2" key="1">
    <citation type="journal article" date="2013" name="Science">
        <title>The Amborella genome and the evolution of flowering plants.</title>
        <authorList>
            <consortium name="Amborella Genome Project"/>
        </authorList>
    </citation>
    <scope>NUCLEOTIDE SEQUENCE [LARGE SCALE GENOMIC DNA]</scope>
</reference>
<proteinExistence type="predicted"/>
<protein>
    <submittedName>
        <fullName evidence="1">Uncharacterized protein</fullName>
    </submittedName>
</protein>
<accession>W1PGN7</accession>
<organism evidence="1 2">
    <name type="scientific">Amborella trichopoda</name>
    <dbReference type="NCBI Taxonomy" id="13333"/>
    <lineage>
        <taxon>Eukaryota</taxon>
        <taxon>Viridiplantae</taxon>
        <taxon>Streptophyta</taxon>
        <taxon>Embryophyta</taxon>
        <taxon>Tracheophyta</taxon>
        <taxon>Spermatophyta</taxon>
        <taxon>Magnoliopsida</taxon>
        <taxon>Amborellales</taxon>
        <taxon>Amborellaceae</taxon>
        <taxon>Amborella</taxon>
    </lineage>
</organism>
<dbReference type="AlphaFoldDB" id="W1PGN7"/>
<dbReference type="Gramene" id="ERN09152">
    <property type="protein sequence ID" value="ERN09152"/>
    <property type="gene ID" value="AMTR_s00014p00212230"/>
</dbReference>
<sequence>MIRIQRFMRDDEDIEIHKAGENSGDVEIWEEADEEDVVIHGAGKDVEDFEISNDNEGALKWDGDEDYDVCEADDIPEEDDEATVIHGGQVRMLRISGFQLIT</sequence>
<dbReference type="EMBL" id="KI393051">
    <property type="protein sequence ID" value="ERN09152.1"/>
    <property type="molecule type" value="Genomic_DNA"/>
</dbReference>
<evidence type="ECO:0000313" key="1">
    <source>
        <dbReference type="EMBL" id="ERN09152.1"/>
    </source>
</evidence>
<name>W1PGN7_AMBTC</name>
<dbReference type="Proteomes" id="UP000017836">
    <property type="component" value="Unassembled WGS sequence"/>
</dbReference>
<keyword evidence="2" id="KW-1185">Reference proteome</keyword>